<reference evidence="3" key="1">
    <citation type="submission" date="2023-06" db="EMBL/GenBank/DDBJ databases">
        <title>Reference genome for the Northern bat (Eptesicus nilssonii), a most northern bat species.</title>
        <authorList>
            <person name="Laine V.N."/>
            <person name="Pulliainen A.T."/>
            <person name="Lilley T.M."/>
        </authorList>
    </citation>
    <scope>NUCLEOTIDE SEQUENCE</scope>
    <source>
        <strain evidence="3">BLF_Eptnil</strain>
        <tissue evidence="3">Kidney</tissue>
    </source>
</reference>
<proteinExistence type="predicted"/>
<comment type="caution">
    <text evidence="3">The sequence shown here is derived from an EMBL/GenBank/DDBJ whole genome shotgun (WGS) entry which is preliminary data.</text>
</comment>
<evidence type="ECO:0000313" key="4">
    <source>
        <dbReference type="Proteomes" id="UP001177744"/>
    </source>
</evidence>
<feature type="region of interest" description="Disordered" evidence="1">
    <location>
        <begin position="104"/>
        <end position="138"/>
    </location>
</feature>
<evidence type="ECO:0000256" key="1">
    <source>
        <dbReference type="SAM" id="MobiDB-lite"/>
    </source>
</evidence>
<feature type="transmembrane region" description="Helical" evidence="2">
    <location>
        <begin position="51"/>
        <end position="70"/>
    </location>
</feature>
<evidence type="ECO:0000313" key="3">
    <source>
        <dbReference type="EMBL" id="KAK1334693.1"/>
    </source>
</evidence>
<keyword evidence="2" id="KW-0472">Membrane</keyword>
<keyword evidence="2" id="KW-0812">Transmembrane</keyword>
<keyword evidence="4" id="KW-1185">Reference proteome</keyword>
<dbReference type="Proteomes" id="UP001177744">
    <property type="component" value="Unassembled WGS sequence"/>
</dbReference>
<protein>
    <submittedName>
        <fullName evidence="3">Uncharacterized protein</fullName>
    </submittedName>
</protein>
<feature type="compositionally biased region" description="Basic residues" evidence="1">
    <location>
        <begin position="111"/>
        <end position="120"/>
    </location>
</feature>
<gene>
    <name evidence="3" type="ORF">QTO34_005701</name>
</gene>
<keyword evidence="2" id="KW-1133">Transmembrane helix</keyword>
<dbReference type="AlphaFoldDB" id="A0AA40LK69"/>
<dbReference type="EMBL" id="JAULJE010000015">
    <property type="protein sequence ID" value="KAK1334693.1"/>
    <property type="molecule type" value="Genomic_DNA"/>
</dbReference>
<evidence type="ECO:0000256" key="2">
    <source>
        <dbReference type="SAM" id="Phobius"/>
    </source>
</evidence>
<organism evidence="3 4">
    <name type="scientific">Cnephaeus nilssonii</name>
    <name type="common">Northern bat</name>
    <name type="synonym">Eptesicus nilssonii</name>
    <dbReference type="NCBI Taxonomy" id="3371016"/>
    <lineage>
        <taxon>Eukaryota</taxon>
        <taxon>Metazoa</taxon>
        <taxon>Chordata</taxon>
        <taxon>Craniata</taxon>
        <taxon>Vertebrata</taxon>
        <taxon>Euteleostomi</taxon>
        <taxon>Mammalia</taxon>
        <taxon>Eutheria</taxon>
        <taxon>Laurasiatheria</taxon>
        <taxon>Chiroptera</taxon>
        <taxon>Yangochiroptera</taxon>
        <taxon>Vespertilionidae</taxon>
        <taxon>Cnephaeus</taxon>
    </lineage>
</organism>
<sequence length="157" mass="17000">MSVLTFSCIFEIVVPGCRVRGDSNPPTLLCSSNGRARCTSNSLAKLRLQGLPVSFISLLLAAILDLVLLLSQCASRPAGRLEPGHFSLTGTEPWVLSGQLAQVPQDQGKSKPYHKKRRYERGRPAANTQMGPCRTHSLSAGRLDVGNFSWGSQSEGY</sequence>
<accession>A0AA40LK69</accession>
<name>A0AA40LK69_CNENI</name>